<reference evidence="12" key="1">
    <citation type="submission" date="2021-05" db="EMBL/GenBank/DDBJ databases">
        <authorList>
            <person name="Alioto T."/>
            <person name="Alioto T."/>
            <person name="Gomez Garrido J."/>
        </authorList>
    </citation>
    <scope>NUCLEOTIDE SEQUENCE</scope>
</reference>
<evidence type="ECO:0000256" key="6">
    <source>
        <dbReference type="ARBA" id="ARBA00023175"/>
    </source>
</evidence>
<dbReference type="SUPFAM" id="SSF52540">
    <property type="entry name" value="P-loop containing nucleoside triphosphate hydrolases"/>
    <property type="match status" value="1"/>
</dbReference>
<accession>A0A8D8Q7Y8</accession>
<proteinExistence type="inferred from homology"/>
<sequence>MVLGRRDIERAFSPRVSKVRPRSNSASKSLGEQSPMKVFIRVRPHNQKELEGGHRDIFRILNHESVIFDPKQDESDFFFHGVKQSLRDVNKKKNKEMEFLFDRVYGPDASNQDVFDGSAKDIIASLLEGYNCSVFVYGATGAGKTHTMLGNENHKGIMYLTMVDLYRHMDANKDTLNIELGISYLEVYNENVQDLLNPDKKSLHLREDTHGVVVAGMKLEVIHNADHLFELLQKGNNNRTQHPTDANAESSRSHAVFQVYVKMQDKSSQQMKMVKLSMIDLAGSERAAANSSNVMRFKEGSNINKSLLALGNCINSLADGCRHVPYRDSKLTRLLKDSLGGNCKTIMIANIGPTANSYEDSYNTLKYATRAKKIKAKLTKNIVSMEMHSAEYKKYVENIQTKYSSLEQENERLTQKVAQLEEAMNVQDFKNNRLNVDPQRKEMKTMFDEKKQLVTELYSCNSQKLSLKWRIQMKQMISSYLSEIEKEQLDVDPGDVTCLQQDVKRIEASLSQFDGRIKSLDEKMKSLLNRESQINNNINNWKQNLGAMVYESLKPEMDIYVLEMDNIKYRLESDHSRNLNSMLCSLLKSHKPLLTEVSVKLMNYYFLIKVYGKMDRSMRDEHMGLVKKMKGIKNIKWLDDVDEDHDDDLKTYCCLDPISFENDASAPSLLSPPDLSSPNEGETVANTTLTLSSASTPPIEQNSGEVKLTPSLPTVVSHNSNTQTKPATVTTKVNTVPASVKSIPGRPPLSNSTMANRNRPVIKTPVRPLNKVGLNKENIPSSNILSKLNENKTKPRFIPGGLKTPRDKAGTNNIYLRKTPAPISDPTLVNRARQALGVLNSDGNYVYTFDTLEDKTHSPLSSRPRAFEAANLLKSINEKLY</sequence>
<dbReference type="PROSITE" id="PS50067">
    <property type="entry name" value="KINESIN_MOTOR_2"/>
    <property type="match status" value="1"/>
</dbReference>
<dbReference type="SMART" id="SM00129">
    <property type="entry name" value="KISc"/>
    <property type="match status" value="1"/>
</dbReference>
<dbReference type="Gene3D" id="3.40.850.10">
    <property type="entry name" value="Kinesin motor domain"/>
    <property type="match status" value="1"/>
</dbReference>
<dbReference type="PANTHER" id="PTHR47968:SF65">
    <property type="entry name" value="KINESIN MOTOR DOMAIN-CONTAINING PROTEIN"/>
    <property type="match status" value="1"/>
</dbReference>
<evidence type="ECO:0000256" key="10">
    <source>
        <dbReference type="SAM" id="Coils"/>
    </source>
</evidence>
<keyword evidence="3 9" id="KW-0547">Nucleotide-binding</keyword>
<evidence type="ECO:0000256" key="9">
    <source>
        <dbReference type="PROSITE-ProRule" id="PRU00283"/>
    </source>
</evidence>
<comment type="subcellular location">
    <subcellularLocation>
        <location evidence="1">Cytoplasm</location>
        <location evidence="1">Cytoskeleton</location>
    </subcellularLocation>
</comment>
<dbReference type="FunFam" id="3.40.850.10:FF:000054">
    <property type="entry name" value="Kinesin-like protein"/>
    <property type="match status" value="1"/>
</dbReference>
<evidence type="ECO:0000256" key="4">
    <source>
        <dbReference type="ARBA" id="ARBA00022840"/>
    </source>
</evidence>
<keyword evidence="2" id="KW-0493">Microtubule</keyword>
<keyword evidence="6 9" id="KW-0505">Motor protein</keyword>
<evidence type="ECO:0000256" key="7">
    <source>
        <dbReference type="ARBA" id="ARBA00023212"/>
    </source>
</evidence>
<dbReference type="GO" id="GO:0005874">
    <property type="term" value="C:microtubule"/>
    <property type="evidence" value="ECO:0007669"/>
    <property type="project" value="UniProtKB-KW"/>
</dbReference>
<name>A0A8D8Q7Y8_9HEMI</name>
<dbReference type="EMBL" id="HBUF01543511">
    <property type="protein sequence ID" value="CAG6756006.1"/>
    <property type="molecule type" value="Transcribed_RNA"/>
</dbReference>
<comment type="similarity">
    <text evidence="8">Belongs to the TRAFAC class myosin-kinesin ATPase superfamily. Kinesin family. KIN-8 subfamily.</text>
</comment>
<dbReference type="PANTHER" id="PTHR47968">
    <property type="entry name" value="CENTROMERE PROTEIN E"/>
    <property type="match status" value="1"/>
</dbReference>
<feature type="coiled-coil region" evidence="10">
    <location>
        <begin position="510"/>
        <end position="544"/>
    </location>
</feature>
<feature type="coiled-coil region" evidence="10">
    <location>
        <begin position="389"/>
        <end position="430"/>
    </location>
</feature>
<evidence type="ECO:0000256" key="3">
    <source>
        <dbReference type="ARBA" id="ARBA00022741"/>
    </source>
</evidence>
<dbReference type="AlphaFoldDB" id="A0A8D8Q7Y8"/>
<feature type="binding site" evidence="9">
    <location>
        <begin position="138"/>
        <end position="145"/>
    </location>
    <ligand>
        <name>ATP</name>
        <dbReference type="ChEBI" id="CHEBI:30616"/>
    </ligand>
</feature>
<dbReference type="EMBL" id="HBUF01063622">
    <property type="protein sequence ID" value="CAG6626841.1"/>
    <property type="molecule type" value="Transcribed_RNA"/>
</dbReference>
<keyword evidence="7" id="KW-0206">Cytoskeleton</keyword>
<dbReference type="GO" id="GO:0008017">
    <property type="term" value="F:microtubule binding"/>
    <property type="evidence" value="ECO:0007669"/>
    <property type="project" value="InterPro"/>
</dbReference>
<keyword evidence="4 9" id="KW-0067">ATP-binding</keyword>
<dbReference type="PRINTS" id="PR00380">
    <property type="entry name" value="KINESINHEAVY"/>
</dbReference>
<dbReference type="InterPro" id="IPR001752">
    <property type="entry name" value="Kinesin_motor_dom"/>
</dbReference>
<keyword evidence="5 10" id="KW-0175">Coiled coil</keyword>
<organism evidence="12">
    <name type="scientific">Cacopsylla melanoneura</name>
    <dbReference type="NCBI Taxonomy" id="428564"/>
    <lineage>
        <taxon>Eukaryota</taxon>
        <taxon>Metazoa</taxon>
        <taxon>Ecdysozoa</taxon>
        <taxon>Arthropoda</taxon>
        <taxon>Hexapoda</taxon>
        <taxon>Insecta</taxon>
        <taxon>Pterygota</taxon>
        <taxon>Neoptera</taxon>
        <taxon>Paraneoptera</taxon>
        <taxon>Hemiptera</taxon>
        <taxon>Sternorrhyncha</taxon>
        <taxon>Psylloidea</taxon>
        <taxon>Psyllidae</taxon>
        <taxon>Psyllinae</taxon>
        <taxon>Cacopsylla</taxon>
    </lineage>
</organism>
<evidence type="ECO:0000256" key="2">
    <source>
        <dbReference type="ARBA" id="ARBA00022701"/>
    </source>
</evidence>
<evidence type="ECO:0000313" key="12">
    <source>
        <dbReference type="EMBL" id="CAG6626841.1"/>
    </source>
</evidence>
<dbReference type="InterPro" id="IPR036961">
    <property type="entry name" value="Kinesin_motor_dom_sf"/>
</dbReference>
<keyword evidence="7" id="KW-0963">Cytoplasm</keyword>
<evidence type="ECO:0000256" key="1">
    <source>
        <dbReference type="ARBA" id="ARBA00004245"/>
    </source>
</evidence>
<dbReference type="InterPro" id="IPR027417">
    <property type="entry name" value="P-loop_NTPase"/>
</dbReference>
<feature type="domain" description="Kinesin motor" evidence="11">
    <location>
        <begin position="35"/>
        <end position="374"/>
    </location>
</feature>
<evidence type="ECO:0000259" key="11">
    <source>
        <dbReference type="PROSITE" id="PS50067"/>
    </source>
</evidence>
<dbReference type="GO" id="GO:0005524">
    <property type="term" value="F:ATP binding"/>
    <property type="evidence" value="ECO:0007669"/>
    <property type="project" value="UniProtKB-UniRule"/>
</dbReference>
<dbReference type="Pfam" id="PF00225">
    <property type="entry name" value="Kinesin"/>
    <property type="match status" value="1"/>
</dbReference>
<evidence type="ECO:0000256" key="8">
    <source>
        <dbReference type="ARBA" id="ARBA00060769"/>
    </source>
</evidence>
<dbReference type="GO" id="GO:0007018">
    <property type="term" value="P:microtubule-based movement"/>
    <property type="evidence" value="ECO:0007669"/>
    <property type="project" value="InterPro"/>
</dbReference>
<dbReference type="InterPro" id="IPR027640">
    <property type="entry name" value="Kinesin-like_fam"/>
</dbReference>
<protein>
    <submittedName>
        <fullName evidence="12">Kinesin-like protein KIF18B</fullName>
    </submittedName>
</protein>
<dbReference type="GO" id="GO:0003777">
    <property type="term" value="F:microtubule motor activity"/>
    <property type="evidence" value="ECO:0007669"/>
    <property type="project" value="InterPro"/>
</dbReference>
<evidence type="ECO:0000256" key="5">
    <source>
        <dbReference type="ARBA" id="ARBA00023054"/>
    </source>
</evidence>